<gene>
    <name evidence="1" type="ORF">SAMN06265795_103152</name>
</gene>
<dbReference type="RefSeq" id="WP_089398656.1">
    <property type="nucleotide sequence ID" value="NZ_FZOT01000003.1"/>
</dbReference>
<evidence type="ECO:0000313" key="2">
    <source>
        <dbReference type="Proteomes" id="UP000198284"/>
    </source>
</evidence>
<accession>A0A239F3I9</accession>
<evidence type="ECO:0000313" key="1">
    <source>
        <dbReference type="EMBL" id="SNS51271.1"/>
    </source>
</evidence>
<name>A0A239F3I9_9BURK</name>
<organism evidence="1 2">
    <name type="scientific">Noviherbaspirillum humi</name>
    <dbReference type="NCBI Taxonomy" id="1688639"/>
    <lineage>
        <taxon>Bacteria</taxon>
        <taxon>Pseudomonadati</taxon>
        <taxon>Pseudomonadota</taxon>
        <taxon>Betaproteobacteria</taxon>
        <taxon>Burkholderiales</taxon>
        <taxon>Oxalobacteraceae</taxon>
        <taxon>Noviherbaspirillum</taxon>
    </lineage>
</organism>
<reference evidence="1 2" key="1">
    <citation type="submission" date="2017-06" db="EMBL/GenBank/DDBJ databases">
        <authorList>
            <person name="Kim H.J."/>
            <person name="Triplett B.A."/>
        </authorList>
    </citation>
    <scope>NUCLEOTIDE SEQUENCE [LARGE SCALE GENOMIC DNA]</scope>
    <source>
        <strain evidence="1 2">U15</strain>
    </source>
</reference>
<protein>
    <submittedName>
        <fullName evidence="1">Uncharacterized protein</fullName>
    </submittedName>
</protein>
<proteinExistence type="predicted"/>
<dbReference type="EMBL" id="FZOT01000003">
    <property type="protein sequence ID" value="SNS51271.1"/>
    <property type="molecule type" value="Genomic_DNA"/>
</dbReference>
<keyword evidence="2" id="KW-1185">Reference proteome</keyword>
<dbReference type="AlphaFoldDB" id="A0A239F3I9"/>
<dbReference type="Proteomes" id="UP000198284">
    <property type="component" value="Unassembled WGS sequence"/>
</dbReference>
<sequence length="122" mass="13579">MAYTAYLLTEESRRRILERFPPRFGDVACHHVTERFGVPPGKTRLPEPAEITVVGYACDASLEALVVTVNGRTQRPDGRVFHITLSLDRSLGRKPAQANEMIAASGWREVEPLPVDAVPRIL</sequence>
<dbReference type="OrthoDB" id="7510933at2"/>